<dbReference type="RefSeq" id="WP_099557844.1">
    <property type="nucleotide sequence ID" value="NZ_LT960614.1"/>
</dbReference>
<dbReference type="KEGG" id="hdi:HDIA_4075"/>
<dbReference type="GO" id="GO:0032259">
    <property type="term" value="P:methylation"/>
    <property type="evidence" value="ECO:0007669"/>
    <property type="project" value="UniProtKB-KW"/>
</dbReference>
<proteinExistence type="predicted"/>
<dbReference type="Gene3D" id="3.40.50.150">
    <property type="entry name" value="Vaccinia Virus protein VP39"/>
    <property type="match status" value="1"/>
</dbReference>
<name>A0A2C9DBH9_9HYPH</name>
<protein>
    <submittedName>
        <fullName evidence="2">Methyltransferase, FkbM family</fullName>
    </submittedName>
</protein>
<accession>A0A2C9DBH9</accession>
<feature type="domain" description="Methyltransferase FkbM" evidence="1">
    <location>
        <begin position="43"/>
        <end position="172"/>
    </location>
</feature>
<sequence length="257" mass="27944">MTGLAARAGLVRSLAIYRGQPWRRRALRRFYRDLLGTGDLAFDIGAHVGNRSQLLIEQGFRVVAVEPQALFHDYLKRHLPEARATVLKLAVGAESGTAELAVSSRHPTVSTLSEAWREKVAVSDGFAGVTWDRCESVRVTTLDALIADHGLPEFCKIDVEGMEAEILKGLSQPIPLLAVEYLSAAPQVARDCLRELDRLGQYEFNAVAGESHRFVRGDWVGAGDAPAFLDDLLSAGRSGDLYARRTAAHEGTGHVAG</sequence>
<dbReference type="PANTHER" id="PTHR34203:SF15">
    <property type="entry name" value="SLL1173 PROTEIN"/>
    <property type="match status" value="1"/>
</dbReference>
<dbReference type="InterPro" id="IPR052514">
    <property type="entry name" value="SAM-dependent_MTase"/>
</dbReference>
<evidence type="ECO:0000313" key="2">
    <source>
        <dbReference type="EMBL" id="SON57616.1"/>
    </source>
</evidence>
<dbReference type="GO" id="GO:0008168">
    <property type="term" value="F:methyltransferase activity"/>
    <property type="evidence" value="ECO:0007669"/>
    <property type="project" value="UniProtKB-KW"/>
</dbReference>
<keyword evidence="3" id="KW-1185">Reference proteome</keyword>
<keyword evidence="2" id="KW-0808">Transferase</keyword>
<dbReference type="SUPFAM" id="SSF53335">
    <property type="entry name" value="S-adenosyl-L-methionine-dependent methyltransferases"/>
    <property type="match status" value="1"/>
</dbReference>
<dbReference type="Pfam" id="PF05050">
    <property type="entry name" value="Methyltransf_21"/>
    <property type="match status" value="1"/>
</dbReference>
<dbReference type="AlphaFoldDB" id="A0A2C9DBH9"/>
<evidence type="ECO:0000259" key="1">
    <source>
        <dbReference type="Pfam" id="PF05050"/>
    </source>
</evidence>
<keyword evidence="2" id="KW-0489">Methyltransferase</keyword>
<dbReference type="PANTHER" id="PTHR34203">
    <property type="entry name" value="METHYLTRANSFERASE, FKBM FAMILY PROTEIN"/>
    <property type="match status" value="1"/>
</dbReference>
<dbReference type="InterPro" id="IPR029063">
    <property type="entry name" value="SAM-dependent_MTases_sf"/>
</dbReference>
<gene>
    <name evidence="2" type="ORF">HDIA_4075</name>
</gene>
<organism evidence="2 3">
    <name type="scientific">Hartmannibacter diazotrophicus</name>
    <dbReference type="NCBI Taxonomy" id="1482074"/>
    <lineage>
        <taxon>Bacteria</taxon>
        <taxon>Pseudomonadati</taxon>
        <taxon>Pseudomonadota</taxon>
        <taxon>Alphaproteobacteria</taxon>
        <taxon>Hyphomicrobiales</taxon>
        <taxon>Pleomorphomonadaceae</taxon>
        <taxon>Hartmannibacter</taxon>
    </lineage>
</organism>
<dbReference type="InterPro" id="IPR006342">
    <property type="entry name" value="FkbM_mtfrase"/>
</dbReference>
<dbReference type="Proteomes" id="UP000223606">
    <property type="component" value="Chromosome 1"/>
</dbReference>
<reference evidence="3" key="1">
    <citation type="submission" date="2017-09" db="EMBL/GenBank/DDBJ databases">
        <title>Genome sequence of Nannocystis excedens DSM 71.</title>
        <authorList>
            <person name="Blom J."/>
        </authorList>
    </citation>
    <scope>NUCLEOTIDE SEQUENCE [LARGE SCALE GENOMIC DNA]</scope>
    <source>
        <strain evidence="3">type strain: E19</strain>
    </source>
</reference>
<dbReference type="NCBIfam" id="TIGR01444">
    <property type="entry name" value="fkbM_fam"/>
    <property type="match status" value="1"/>
</dbReference>
<dbReference type="EMBL" id="LT960614">
    <property type="protein sequence ID" value="SON57616.1"/>
    <property type="molecule type" value="Genomic_DNA"/>
</dbReference>
<dbReference type="OrthoDB" id="9814604at2"/>
<evidence type="ECO:0000313" key="3">
    <source>
        <dbReference type="Proteomes" id="UP000223606"/>
    </source>
</evidence>